<gene>
    <name evidence="2" type="ORF">DAH66_09680</name>
</gene>
<dbReference type="EMBL" id="QQYZ01000007">
    <property type="protein sequence ID" value="RSY85957.1"/>
    <property type="molecule type" value="Genomic_DNA"/>
</dbReference>
<organism evidence="2 3">
    <name type="scientific">Sphingomonas koreensis</name>
    <dbReference type="NCBI Taxonomy" id="93064"/>
    <lineage>
        <taxon>Bacteria</taxon>
        <taxon>Pseudomonadati</taxon>
        <taxon>Pseudomonadota</taxon>
        <taxon>Alphaproteobacteria</taxon>
        <taxon>Sphingomonadales</taxon>
        <taxon>Sphingomonadaceae</taxon>
        <taxon>Sphingomonas</taxon>
    </lineage>
</organism>
<name>A0A430G4D1_9SPHN</name>
<reference evidence="2 3" key="1">
    <citation type="submission" date="2018-07" db="EMBL/GenBank/DDBJ databases">
        <title>Genomic and Epidemiologic Investigation of an Indolent Hospital Outbreak.</title>
        <authorList>
            <person name="Johnson R.C."/>
            <person name="Deming C."/>
            <person name="Conlan S."/>
            <person name="Zellmer C.J."/>
            <person name="Michelin A.V."/>
            <person name="Lee-Lin S."/>
            <person name="Thomas P.J."/>
            <person name="Park M."/>
            <person name="Weingarten R.A."/>
            <person name="Less J."/>
            <person name="Dekker J.P."/>
            <person name="Frank K.M."/>
            <person name="Musser K.A."/>
            <person name="Mcquiston J.R."/>
            <person name="Henderson D.K."/>
            <person name="Lau A.F."/>
            <person name="Palmore T.N."/>
            <person name="Segre J.A."/>
        </authorList>
    </citation>
    <scope>NUCLEOTIDE SEQUENCE [LARGE SCALE GENOMIC DNA]</scope>
    <source>
        <strain evidence="2 3">SK-CDC1_0717</strain>
    </source>
</reference>
<sequence>MRDEGAAPLRERGRLIEHPRQRDARQLRGQPIEAGKLPLEQLRSIAQGRFERGKACSLPILGVRDTFAMSPLPRRLDRAFARFAKIGDLALRGIQLRAQSLAFGFQRMNKGRRRWSDTGKAADFPGILRRDERGHAPARRRNMLPATSASDEPRGAARAVSRADKPPPARRARVSASRATAVSGD</sequence>
<accession>A0A430G4D1</accession>
<feature type="compositionally biased region" description="Low complexity" evidence="1">
    <location>
        <begin position="174"/>
        <end position="185"/>
    </location>
</feature>
<dbReference type="Proteomes" id="UP000287746">
    <property type="component" value="Unassembled WGS sequence"/>
</dbReference>
<proteinExistence type="predicted"/>
<protein>
    <submittedName>
        <fullName evidence="2">Uncharacterized protein</fullName>
    </submittedName>
</protein>
<evidence type="ECO:0000313" key="2">
    <source>
        <dbReference type="EMBL" id="RSY85957.1"/>
    </source>
</evidence>
<feature type="region of interest" description="Disordered" evidence="1">
    <location>
        <begin position="1"/>
        <end position="24"/>
    </location>
</feature>
<evidence type="ECO:0000313" key="3">
    <source>
        <dbReference type="Proteomes" id="UP000287746"/>
    </source>
</evidence>
<dbReference type="AlphaFoldDB" id="A0A430G4D1"/>
<feature type="compositionally biased region" description="Basic and acidic residues" evidence="1">
    <location>
        <begin position="151"/>
        <end position="167"/>
    </location>
</feature>
<evidence type="ECO:0000256" key="1">
    <source>
        <dbReference type="SAM" id="MobiDB-lite"/>
    </source>
</evidence>
<feature type="region of interest" description="Disordered" evidence="1">
    <location>
        <begin position="132"/>
        <end position="185"/>
    </location>
</feature>
<comment type="caution">
    <text evidence="2">The sequence shown here is derived from an EMBL/GenBank/DDBJ whole genome shotgun (WGS) entry which is preliminary data.</text>
</comment>